<feature type="domain" description="CRISPR system endoribonuclease Csx1-like HEPN" evidence="1">
    <location>
        <begin position="343"/>
        <end position="406"/>
    </location>
</feature>
<evidence type="ECO:0000313" key="3">
    <source>
        <dbReference type="EMBL" id="AAT42643.1"/>
    </source>
</evidence>
<evidence type="ECO:0000259" key="2">
    <source>
        <dbReference type="Pfam" id="PF22230"/>
    </source>
</evidence>
<dbReference type="STRING" id="263820.PTO0058"/>
<proteinExistence type="predicted"/>
<dbReference type="Pfam" id="PF22230">
    <property type="entry name" value="Csx1_CARF"/>
    <property type="match status" value="1"/>
</dbReference>
<dbReference type="GeneID" id="2845245"/>
<accession>Q6L308</accession>
<dbReference type="InParanoid" id="Q6L308"/>
<dbReference type="OrthoDB" id="102285at2157"/>
<dbReference type="SUPFAM" id="SSF160980">
    <property type="entry name" value="SSO1389-like"/>
    <property type="match status" value="1"/>
</dbReference>
<sequence>MIYIYQIIGVTKDYANVCFSIKKMDGFDQYINNDMDGDDMLASTFVFKKMPGDKKIIFLWPASLDSGIDNFKNRLKNNGLNEDNYEIIIMPSFGTYNNKYYDFYPQEIMLFIFLDMLKRINADDILLLDINTGLNEYVNLLIDAATNLFVALWLFNINNEKSLRIYKIISEPVLKGSKKVSIYIQSLNKKAFFLVPYKKEFKIASVMEMNDDLKMSFEFKFKHKRNYRNLINNVIIIYNSIDMNTLSVLKESYNKLFSDSVFYDLKCSIKELIDNFSDLLNNMDGGRNIKILNVNEIINFILTLYLYCGFFKLFKDKIHLEKLDDYLELGNLIYNNKKINLPQNIRFLTRDIQEFKEMANNNVSSYYNKEDPEFKNESDKNGHGDMERNFFAHSGLDRESVDIKGDKIIYKSDTDDKKAETHRKWLLKLSK</sequence>
<gene>
    <name evidence="3" type="ordered locus">PTO0058</name>
</gene>
<dbReference type="Pfam" id="PF09455">
    <property type="entry name" value="Csx1_HEPN"/>
    <property type="match status" value="1"/>
</dbReference>
<dbReference type="KEGG" id="pto:PTO0058"/>
<evidence type="ECO:0000259" key="1">
    <source>
        <dbReference type="Pfam" id="PF09455"/>
    </source>
</evidence>
<organism evidence="3 4">
    <name type="scientific">Picrophilus torridus (strain ATCC 700027 / DSM 9790 / JCM 10055 / NBRC 100828 / KAW 2/3)</name>
    <dbReference type="NCBI Taxonomy" id="1122961"/>
    <lineage>
        <taxon>Archaea</taxon>
        <taxon>Methanobacteriati</taxon>
        <taxon>Thermoplasmatota</taxon>
        <taxon>Thermoplasmata</taxon>
        <taxon>Thermoplasmatales</taxon>
        <taxon>Picrophilaceae</taxon>
        <taxon>Picrophilus</taxon>
    </lineage>
</organism>
<dbReference type="RefSeq" id="WP_011176859.1">
    <property type="nucleotide sequence ID" value="NC_005877.1"/>
</dbReference>
<dbReference type="CDD" id="cd09728">
    <property type="entry name" value="Csx1_III-U"/>
    <property type="match status" value="1"/>
</dbReference>
<dbReference type="Proteomes" id="UP000000438">
    <property type="component" value="Chromosome"/>
</dbReference>
<protein>
    <submittedName>
        <fullName evidence="3">Hypothetical membrane associated protein</fullName>
    </submittedName>
</protein>
<dbReference type="eggNOG" id="arCOG03433">
    <property type="taxonomic scope" value="Archaea"/>
</dbReference>
<feature type="domain" description="CRISPR system endoribonuclease Csx1 CARF" evidence="2">
    <location>
        <begin position="71"/>
        <end position="167"/>
    </location>
</feature>
<dbReference type="EMBL" id="AE017261">
    <property type="protein sequence ID" value="AAT42643.1"/>
    <property type="molecule type" value="Genomic_DNA"/>
</dbReference>
<name>Q6L308_PICTO</name>
<dbReference type="AlphaFoldDB" id="Q6L308"/>
<evidence type="ECO:0000313" key="4">
    <source>
        <dbReference type="Proteomes" id="UP000000438"/>
    </source>
</evidence>
<dbReference type="InterPro" id="IPR019016">
    <property type="entry name" value="Csx1-like_HEPN"/>
</dbReference>
<dbReference type="Gene3D" id="3.40.50.10640">
    <property type="entry name" value="SSO1389-like"/>
    <property type="match status" value="1"/>
</dbReference>
<dbReference type="HOGENOM" id="CLU_642108_0_0_2"/>
<dbReference type="PaxDb" id="263820-PTO0058"/>
<dbReference type="InterPro" id="IPR053857">
    <property type="entry name" value="Csx1_CARF"/>
</dbReference>
<reference evidence="3 4" key="1">
    <citation type="journal article" date="2004" name="Proc. Natl. Acad. Sci. U.S.A.">
        <title>Genome sequence of Picrophilus torridus and its implications for life around pH 0.</title>
        <authorList>
            <person name="Futterer O."/>
            <person name="Angelov A."/>
            <person name="Liesegang H."/>
            <person name="Gottschalk G."/>
            <person name="Schleper C."/>
            <person name="Schepers B."/>
            <person name="Dock C."/>
            <person name="Antranikian G."/>
            <person name="Liebl W."/>
        </authorList>
    </citation>
    <scope>NUCLEOTIDE SEQUENCE [LARGE SCALE GENOMIC DNA]</scope>
    <source>
        <strain evidence="4">ATCC 700027 / DSM 9790 / JCM 10055 / NBRC 100828</strain>
    </source>
</reference>